<organism evidence="3 4">
    <name type="scientific">Mordavella massiliensis</name>
    <dbReference type="NCBI Taxonomy" id="1871024"/>
    <lineage>
        <taxon>Bacteria</taxon>
        <taxon>Bacillati</taxon>
        <taxon>Bacillota</taxon>
        <taxon>Clostridia</taxon>
        <taxon>Eubacteriales</taxon>
        <taxon>Clostridiaceae</taxon>
        <taxon>Mordavella</taxon>
    </lineage>
</organism>
<dbReference type="InterPro" id="IPR007159">
    <property type="entry name" value="SpoVT-AbrB_dom"/>
</dbReference>
<dbReference type="Pfam" id="PF15714">
    <property type="entry name" value="SpoVT_C"/>
    <property type="match status" value="1"/>
</dbReference>
<dbReference type="SMART" id="SM00966">
    <property type="entry name" value="SpoVT_AbrB"/>
    <property type="match status" value="1"/>
</dbReference>
<keyword evidence="1 3" id="KW-0238">DNA-binding</keyword>
<evidence type="ECO:0000256" key="1">
    <source>
        <dbReference type="PROSITE-ProRule" id="PRU01076"/>
    </source>
</evidence>
<gene>
    <name evidence="3" type="ORF">H6A13_00190</name>
</gene>
<accession>A0A938WXM2</accession>
<reference evidence="3" key="2">
    <citation type="journal article" date="2021" name="Sci. Rep.">
        <title>The distribution of antibiotic resistance genes in chicken gut microbiota commensals.</title>
        <authorList>
            <person name="Juricova H."/>
            <person name="Matiasovicova J."/>
            <person name="Kubasova T."/>
            <person name="Cejkova D."/>
            <person name="Rychlik I."/>
        </authorList>
    </citation>
    <scope>NUCLEOTIDE SEQUENCE</scope>
    <source>
        <strain evidence="3">An420c</strain>
    </source>
</reference>
<dbReference type="PANTHER" id="PTHR36432:SF1">
    <property type="entry name" value="STAGE V SPORULATION PROTEIN T"/>
    <property type="match status" value="1"/>
</dbReference>
<reference evidence="3" key="1">
    <citation type="submission" date="2020-08" db="EMBL/GenBank/DDBJ databases">
        <authorList>
            <person name="Cejkova D."/>
            <person name="Kubasova T."/>
            <person name="Jahodarova E."/>
            <person name="Rychlik I."/>
        </authorList>
    </citation>
    <scope>NUCLEOTIDE SEQUENCE</scope>
    <source>
        <strain evidence="3">An420c</strain>
    </source>
</reference>
<dbReference type="NCBIfam" id="TIGR01439">
    <property type="entry name" value="lp_hng_hel_AbrB"/>
    <property type="match status" value="1"/>
</dbReference>
<keyword evidence="4" id="KW-1185">Reference proteome</keyword>
<dbReference type="GO" id="GO:0003677">
    <property type="term" value="F:DNA binding"/>
    <property type="evidence" value="ECO:0007669"/>
    <property type="project" value="UniProtKB-UniRule"/>
</dbReference>
<dbReference type="InterPro" id="IPR052731">
    <property type="entry name" value="B_subtilis_Trans_State_Reg"/>
</dbReference>
<dbReference type="Pfam" id="PF04014">
    <property type="entry name" value="MazE_antitoxin"/>
    <property type="match status" value="1"/>
</dbReference>
<protein>
    <submittedName>
        <fullName evidence="3">AbrB/MazE/SpoVT family DNA-binding domain-containing protein</fullName>
    </submittedName>
</protein>
<dbReference type="EMBL" id="JACJLV010000001">
    <property type="protein sequence ID" value="MBM6825526.1"/>
    <property type="molecule type" value="Genomic_DNA"/>
</dbReference>
<comment type="caution">
    <text evidence="3">The sequence shown here is derived from an EMBL/GenBank/DDBJ whole genome shotgun (WGS) entry which is preliminary data.</text>
</comment>
<proteinExistence type="predicted"/>
<dbReference type="PANTHER" id="PTHR36432">
    <property type="match status" value="1"/>
</dbReference>
<dbReference type="AlphaFoldDB" id="A0A938WXM2"/>
<dbReference type="SUPFAM" id="SSF89447">
    <property type="entry name" value="AbrB/MazE/MraZ-like"/>
    <property type="match status" value="1"/>
</dbReference>
<dbReference type="Gene3D" id="2.10.260.10">
    <property type="match status" value="1"/>
</dbReference>
<dbReference type="PROSITE" id="PS51740">
    <property type="entry name" value="SPOVT_ABRB"/>
    <property type="match status" value="1"/>
</dbReference>
<evidence type="ECO:0000313" key="3">
    <source>
        <dbReference type="EMBL" id="MBM6825526.1"/>
    </source>
</evidence>
<name>A0A938WXM2_9CLOT</name>
<sequence>MGTAKNEFFRLPRKPENAHFIRVFEDAEKFFCTYLTQSDDLGRVVVPKEIRRTLRIREGDPLEIFTDREGEIILKKYSPIGELSAFAGQYAESLAQTAGCLACICDMDQVVAASGAGKKDLADKYISSQLGKILSERTAVMFPDQEHTGVRIVSEQEQEYAGGIIHPVICEGDVIGGVILLARDEKKRLTAAEQKMASCAADFLGRQMEQ</sequence>
<dbReference type="Proteomes" id="UP000713880">
    <property type="component" value="Unassembled WGS sequence"/>
</dbReference>
<dbReference type="InterPro" id="IPR037914">
    <property type="entry name" value="SpoVT-AbrB_sf"/>
</dbReference>
<evidence type="ECO:0000313" key="4">
    <source>
        <dbReference type="Proteomes" id="UP000713880"/>
    </source>
</evidence>
<dbReference type="InterPro" id="IPR029016">
    <property type="entry name" value="GAF-like_dom_sf"/>
</dbReference>
<feature type="domain" description="SpoVT-AbrB" evidence="2">
    <location>
        <begin position="33"/>
        <end position="79"/>
    </location>
</feature>
<dbReference type="Gene3D" id="3.30.450.40">
    <property type="match status" value="1"/>
</dbReference>
<evidence type="ECO:0000259" key="2">
    <source>
        <dbReference type="PROSITE" id="PS51740"/>
    </source>
</evidence>